<gene>
    <name evidence="8" type="ORF">BN977_01954</name>
</gene>
<evidence type="ECO:0000256" key="3">
    <source>
        <dbReference type="ARBA" id="ARBA00022692"/>
    </source>
</evidence>
<evidence type="ECO:0000256" key="2">
    <source>
        <dbReference type="ARBA" id="ARBA00009523"/>
    </source>
</evidence>
<feature type="transmembrane region" description="Helical" evidence="6">
    <location>
        <begin position="347"/>
        <end position="367"/>
    </location>
</feature>
<feature type="transmembrane region" description="Helical" evidence="6">
    <location>
        <begin position="373"/>
        <end position="399"/>
    </location>
</feature>
<dbReference type="eggNOG" id="COG0531">
    <property type="taxonomic scope" value="Bacteria"/>
</dbReference>
<evidence type="ECO:0000256" key="1">
    <source>
        <dbReference type="ARBA" id="ARBA00004141"/>
    </source>
</evidence>
<evidence type="ECO:0000256" key="6">
    <source>
        <dbReference type="SAM" id="Phobius"/>
    </source>
</evidence>
<dbReference type="GO" id="GO:0022857">
    <property type="term" value="F:transmembrane transporter activity"/>
    <property type="evidence" value="ECO:0007669"/>
    <property type="project" value="InterPro"/>
</dbReference>
<evidence type="ECO:0000256" key="5">
    <source>
        <dbReference type="ARBA" id="ARBA00023136"/>
    </source>
</evidence>
<reference evidence="8" key="1">
    <citation type="submission" date="2014-03" db="EMBL/GenBank/DDBJ databases">
        <title>Draft Genome Sequence of Mycobacterium cosmeticum DSM 44829.</title>
        <authorList>
            <person name="Croce O."/>
            <person name="Robert C."/>
            <person name="Raoult D."/>
            <person name="Drancourt M."/>
        </authorList>
    </citation>
    <scope>NUCLEOTIDE SEQUENCE [LARGE SCALE GENOMIC DNA]</scope>
    <source>
        <strain evidence="8">DSM 44829</strain>
    </source>
</reference>
<dbReference type="PANTHER" id="PTHR42770">
    <property type="entry name" value="AMINO ACID TRANSPORTER-RELATED"/>
    <property type="match status" value="1"/>
</dbReference>
<evidence type="ECO:0000256" key="4">
    <source>
        <dbReference type="ARBA" id="ARBA00022989"/>
    </source>
</evidence>
<reference evidence="8" key="2">
    <citation type="submission" date="2014-03" db="EMBL/GenBank/DDBJ databases">
        <authorList>
            <person name="Urmite Genomes"/>
        </authorList>
    </citation>
    <scope>NUCLEOTIDE SEQUENCE</scope>
    <source>
        <strain evidence="8">DSM 44829</strain>
    </source>
</reference>
<dbReference type="PANTHER" id="PTHR42770:SF7">
    <property type="entry name" value="MEMBRANE PROTEIN"/>
    <property type="match status" value="1"/>
</dbReference>
<feature type="transmembrane region" description="Helical" evidence="6">
    <location>
        <begin position="436"/>
        <end position="456"/>
    </location>
</feature>
<feature type="transmembrane region" description="Helical" evidence="6">
    <location>
        <begin position="293"/>
        <end position="318"/>
    </location>
</feature>
<accession>W9AN52</accession>
<feature type="transmembrane region" description="Helical" evidence="6">
    <location>
        <begin position="183"/>
        <end position="202"/>
    </location>
</feature>
<dbReference type="STRING" id="258533.BN977_01954"/>
<feature type="transmembrane region" description="Helical" evidence="6">
    <location>
        <begin position="65"/>
        <end position="84"/>
    </location>
</feature>
<dbReference type="Proteomes" id="UP000028870">
    <property type="component" value="Unassembled WGS sequence"/>
</dbReference>
<dbReference type="PIRSF" id="PIRSF006060">
    <property type="entry name" value="AA_transporter"/>
    <property type="match status" value="1"/>
</dbReference>
<sequence length="490" mass="50539">MAGWVIGYVAGMSGRRAIRKRSPVSGLRRAQLSFAQVLGQSVSAVAPSAVMVTLPALVIPAAGRAAVPVFVVAALLMAAVGYCVTQFTTRMVAVSGLYSYTVKGLGPTAGIAAGWSVVIGYAAAAMASTLGAASYLTALLGHVGVPDGRVTIAVLAVLVGVLAWALMVRGIRLSARISLSVEVFAIAVAAAVLVIAFTGSVTGHDPPKVAEPESRSALGFALLLAITSYVGFESAGTVAREAQRPFVTVTRAIRWSPLVLGVLYTFAAAMQTAGTIRAGTGSVPIVLTLPNNAVLSIVMELGITASWFACVIGSTTALSRTLFAMGREGVVAASVGRAHPVYRTPHVALTLAMPVIVAAPVCYLFATGSSREVLIGLLAVSAHGYIGAYLLVCLAAPAFLRRIGELTRAPLVIGLSAAAMMVTIIGWAALTVASPVWIATAVYAGLLAAGFAAFGWRRRSVPDLAERVGVFDETVAGDVFADYNPWEVRR</sequence>
<dbReference type="EMBL" id="CCBB010000001">
    <property type="protein sequence ID" value="CDO07154.1"/>
    <property type="molecule type" value="Genomic_DNA"/>
</dbReference>
<feature type="transmembrane region" description="Helical" evidence="6">
    <location>
        <begin position="252"/>
        <end position="273"/>
    </location>
</feature>
<evidence type="ECO:0000313" key="9">
    <source>
        <dbReference type="Proteomes" id="UP000028870"/>
    </source>
</evidence>
<feature type="transmembrane region" description="Helical" evidence="6">
    <location>
        <begin position="150"/>
        <end position="171"/>
    </location>
</feature>
<feature type="transmembrane region" description="Helical" evidence="6">
    <location>
        <begin position="105"/>
        <end position="130"/>
    </location>
</feature>
<name>W9AN52_MYCCO</name>
<protein>
    <submittedName>
        <fullName evidence="8">Amino acid permease</fullName>
    </submittedName>
</protein>
<evidence type="ECO:0000313" key="8">
    <source>
        <dbReference type="EMBL" id="CDO07154.1"/>
    </source>
</evidence>
<dbReference type="AlphaFoldDB" id="W9AN52"/>
<dbReference type="GO" id="GO:0005886">
    <property type="term" value="C:plasma membrane"/>
    <property type="evidence" value="ECO:0007669"/>
    <property type="project" value="UniProtKB-SubCell"/>
</dbReference>
<comment type="subcellular location">
    <subcellularLocation>
        <location evidence="1">Membrane</location>
        <topology evidence="1">Multi-pass membrane protein</topology>
    </subcellularLocation>
</comment>
<comment type="caution">
    <text evidence="8">The sequence shown here is derived from an EMBL/GenBank/DDBJ whole genome shotgun (WGS) entry which is preliminary data.</text>
</comment>
<keyword evidence="4 6" id="KW-1133">Transmembrane helix</keyword>
<dbReference type="Gene3D" id="1.20.1740.10">
    <property type="entry name" value="Amino acid/polyamine transporter I"/>
    <property type="match status" value="1"/>
</dbReference>
<keyword evidence="3 6" id="KW-0812">Transmembrane</keyword>
<proteinExistence type="inferred from homology"/>
<keyword evidence="5 6" id="KW-0472">Membrane</keyword>
<comment type="similarity">
    <text evidence="2">Belongs to the amino acid-polyamine-organocation (APC) superfamily.</text>
</comment>
<feature type="domain" description="Amino acid permease/ SLC12A" evidence="7">
    <location>
        <begin position="41"/>
        <end position="431"/>
    </location>
</feature>
<dbReference type="InterPro" id="IPR050367">
    <property type="entry name" value="APC_superfamily"/>
</dbReference>
<feature type="transmembrane region" description="Helical" evidence="6">
    <location>
        <begin position="411"/>
        <end position="430"/>
    </location>
</feature>
<dbReference type="Pfam" id="PF00324">
    <property type="entry name" value="AA_permease"/>
    <property type="match status" value="1"/>
</dbReference>
<organism evidence="8 9">
    <name type="scientific">Mycolicibacterium cosmeticum</name>
    <dbReference type="NCBI Taxonomy" id="258533"/>
    <lineage>
        <taxon>Bacteria</taxon>
        <taxon>Bacillati</taxon>
        <taxon>Actinomycetota</taxon>
        <taxon>Actinomycetes</taxon>
        <taxon>Mycobacteriales</taxon>
        <taxon>Mycobacteriaceae</taxon>
        <taxon>Mycolicibacterium</taxon>
    </lineage>
</organism>
<feature type="transmembrane region" description="Helical" evidence="6">
    <location>
        <begin position="37"/>
        <end position="59"/>
    </location>
</feature>
<evidence type="ECO:0000259" key="7">
    <source>
        <dbReference type="Pfam" id="PF00324"/>
    </source>
</evidence>
<dbReference type="InterPro" id="IPR004841">
    <property type="entry name" value="AA-permease/SLC12A_dom"/>
</dbReference>
<keyword evidence="9" id="KW-1185">Reference proteome</keyword>
<feature type="transmembrane region" description="Helical" evidence="6">
    <location>
        <begin position="214"/>
        <end position="232"/>
    </location>
</feature>